<gene>
    <name evidence="1" type="ORF">J5O05_09095</name>
</gene>
<dbReference type="KEGG" id="pxi:J5O05_09095"/>
<sequence length="287" mass="33076">MVFFRFVLLSMVVFLCPFVQAKILILSDDPADEFLFVQEGPKDIASDSYRLLFDHLKQLDFDLQIAPIARVNAILSGTEPVCAINRIKTNERALYHLYSYPIHLYPSHRLYYFKNRTALPESLFNHRDELINLPRLMNQFPHARIAIEASKSYGPVLDAQFQLLSDEQLITRAGGDAYAAMVAMFEKHRVDFLVSYPTVFKQYAHAPKNEDIRSVSIANHPSFIAGHIACSQTPQSEEIIKLINETLLQLYPSHEFLNLHLNHVPPSEHEILRRRISDLYLNRQNNA</sequence>
<protein>
    <recommendedName>
        <fullName evidence="3">Solute-binding protein family 3/N-terminal domain-containing protein</fullName>
    </recommendedName>
</protein>
<dbReference type="RefSeq" id="WP_208841800.1">
    <property type="nucleotide sequence ID" value="NZ_CP072133.1"/>
</dbReference>
<dbReference type="Proteomes" id="UP000664904">
    <property type="component" value="Chromosome"/>
</dbReference>
<name>A0A975DEQ1_9GAMM</name>
<organism evidence="1 2">
    <name type="scientific">Pseudoalteromonas xiamenensis</name>
    <dbReference type="NCBI Taxonomy" id="882626"/>
    <lineage>
        <taxon>Bacteria</taxon>
        <taxon>Pseudomonadati</taxon>
        <taxon>Pseudomonadota</taxon>
        <taxon>Gammaproteobacteria</taxon>
        <taxon>Alteromonadales</taxon>
        <taxon>Pseudoalteromonadaceae</taxon>
        <taxon>Pseudoalteromonas</taxon>
    </lineage>
</organism>
<evidence type="ECO:0008006" key="3">
    <source>
        <dbReference type="Google" id="ProtNLM"/>
    </source>
</evidence>
<dbReference type="SUPFAM" id="SSF53850">
    <property type="entry name" value="Periplasmic binding protein-like II"/>
    <property type="match status" value="1"/>
</dbReference>
<accession>A0A975DEQ1</accession>
<evidence type="ECO:0000313" key="2">
    <source>
        <dbReference type="Proteomes" id="UP000664904"/>
    </source>
</evidence>
<evidence type="ECO:0000313" key="1">
    <source>
        <dbReference type="EMBL" id="QTH70204.1"/>
    </source>
</evidence>
<dbReference type="AlphaFoldDB" id="A0A975DEQ1"/>
<proteinExistence type="predicted"/>
<reference evidence="1" key="1">
    <citation type="submission" date="2021-03" db="EMBL/GenBank/DDBJ databases">
        <title>Complete Genome of Pseudoalteromonas xiamenensis STKMTI.2, a new potential marine bacterium producing anti-Vibrio compounds.</title>
        <authorList>
            <person name="Handayani D.P."/>
            <person name="Isnansetyo A."/>
            <person name="Istiqomah I."/>
            <person name="Jumina J."/>
        </authorList>
    </citation>
    <scope>NUCLEOTIDE SEQUENCE</scope>
    <source>
        <strain evidence="1">STKMTI.2</strain>
    </source>
</reference>
<dbReference type="EMBL" id="CP072133">
    <property type="protein sequence ID" value="QTH70204.1"/>
    <property type="molecule type" value="Genomic_DNA"/>
</dbReference>
<keyword evidence="2" id="KW-1185">Reference proteome</keyword>